<protein>
    <recommendedName>
        <fullName evidence="4 12">Pre-mRNA-splicing factor CWC24</fullName>
    </recommendedName>
</protein>
<proteinExistence type="inferred from homology"/>
<dbReference type="GO" id="GO:0034247">
    <property type="term" value="P:snoRNA splicing"/>
    <property type="evidence" value="ECO:0007669"/>
    <property type="project" value="TreeGrafter"/>
</dbReference>
<keyword evidence="7 11" id="KW-0863">Zinc-finger</keyword>
<dbReference type="OrthoDB" id="25761at2759"/>
<sequence>MADASTSTEPLVPFFKKRTKGKPSTARVRDISPSASAGPSSSSAATAISSEVVVPTKKAASSLFVQGTSKKRKAGGANTNAQSDDDDDGEGGSKRRGNDLDVKWSSLGSKARLEAGMELAAEDALEIEEELRRKRRRDENDGYDPDEEENKAKNGEYKGQKGYQTLIRKKQEVPKAARVGPQRNTSSTIRTVTLVDYQPDVCKDYKETGFCGFGDTCKFLHDRGTYLAGWQLDKLAENASKQVGGDDDSDSDSDEEDIPWACYICRKEYTDPVVTRCGHYFCSACAIKRFSKTPKCAACGTPTGGIFNRADKVIEKMREKQKAKEMKEREEEEGPPEDEDMDVASARKGRGGGST</sequence>
<feature type="region of interest" description="Disordered" evidence="13">
    <location>
        <begin position="65"/>
        <end position="107"/>
    </location>
</feature>
<dbReference type="SUPFAM" id="SSF90229">
    <property type="entry name" value="CCCH zinc finger"/>
    <property type="match status" value="1"/>
</dbReference>
<dbReference type="EMBL" id="KN822956">
    <property type="protein sequence ID" value="KIO32302.1"/>
    <property type="molecule type" value="Genomic_DNA"/>
</dbReference>
<keyword evidence="17" id="KW-1185">Reference proteome</keyword>
<feature type="domain" description="C3H1-type" evidence="15">
    <location>
        <begin position="196"/>
        <end position="224"/>
    </location>
</feature>
<evidence type="ECO:0000256" key="12">
    <source>
        <dbReference type="RuleBase" id="RU367110"/>
    </source>
</evidence>
<evidence type="ECO:0000256" key="5">
    <source>
        <dbReference type="ARBA" id="ARBA00022723"/>
    </source>
</evidence>
<evidence type="ECO:0000256" key="3">
    <source>
        <dbReference type="ARBA" id="ARBA00011524"/>
    </source>
</evidence>
<dbReference type="InterPro" id="IPR036855">
    <property type="entry name" value="Znf_CCCH_sf"/>
</dbReference>
<evidence type="ECO:0000313" key="16">
    <source>
        <dbReference type="EMBL" id="KIO32302.1"/>
    </source>
</evidence>
<dbReference type="GO" id="GO:0008270">
    <property type="term" value="F:zinc ion binding"/>
    <property type="evidence" value="ECO:0007669"/>
    <property type="project" value="UniProtKB-KW"/>
</dbReference>
<keyword evidence="10 12" id="KW-0508">mRNA splicing</keyword>
<feature type="compositionally biased region" description="Basic and acidic residues" evidence="13">
    <location>
        <begin position="91"/>
        <end position="102"/>
    </location>
</feature>
<feature type="compositionally biased region" description="Basic and acidic residues" evidence="13">
    <location>
        <begin position="150"/>
        <end position="159"/>
    </location>
</feature>
<dbReference type="Pfam" id="PF13920">
    <property type="entry name" value="zf-C3HC4_3"/>
    <property type="match status" value="1"/>
</dbReference>
<feature type="region of interest" description="Disordered" evidence="13">
    <location>
        <begin position="317"/>
        <end position="355"/>
    </location>
</feature>
<dbReference type="PANTHER" id="PTHR12930:SF0">
    <property type="entry name" value="RING FINGER PROTEIN 113B"/>
    <property type="match status" value="1"/>
</dbReference>
<dbReference type="GO" id="GO:0005684">
    <property type="term" value="C:U2-type spliceosomal complex"/>
    <property type="evidence" value="ECO:0007669"/>
    <property type="project" value="TreeGrafter"/>
</dbReference>
<dbReference type="InterPro" id="IPR001841">
    <property type="entry name" value="Znf_RING"/>
</dbReference>
<reference evidence="17" key="2">
    <citation type="submission" date="2015-01" db="EMBL/GenBank/DDBJ databases">
        <title>Evolutionary Origins and Diversification of the Mycorrhizal Mutualists.</title>
        <authorList>
            <consortium name="DOE Joint Genome Institute"/>
            <consortium name="Mycorrhizal Genomics Consortium"/>
            <person name="Kohler A."/>
            <person name="Kuo A."/>
            <person name="Nagy L.G."/>
            <person name="Floudas D."/>
            <person name="Copeland A."/>
            <person name="Barry K.W."/>
            <person name="Cichocki N."/>
            <person name="Veneault-Fourrey C."/>
            <person name="LaButti K."/>
            <person name="Lindquist E.A."/>
            <person name="Lipzen A."/>
            <person name="Lundell T."/>
            <person name="Morin E."/>
            <person name="Murat C."/>
            <person name="Riley R."/>
            <person name="Ohm R."/>
            <person name="Sun H."/>
            <person name="Tunlid A."/>
            <person name="Henrissat B."/>
            <person name="Grigoriev I.V."/>
            <person name="Hibbett D.S."/>
            <person name="Martin F."/>
        </authorList>
    </citation>
    <scope>NUCLEOTIDE SEQUENCE [LARGE SCALE GENOMIC DNA]</scope>
    <source>
        <strain evidence="17">MUT 4182</strain>
    </source>
</reference>
<dbReference type="AlphaFoldDB" id="A0A0C3MEZ3"/>
<evidence type="ECO:0000256" key="9">
    <source>
        <dbReference type="ARBA" id="ARBA00023125"/>
    </source>
</evidence>
<dbReference type="GO" id="GO:0003677">
    <property type="term" value="F:DNA binding"/>
    <property type="evidence" value="ECO:0007669"/>
    <property type="project" value="UniProtKB-UniRule"/>
</dbReference>
<reference evidence="16 17" key="1">
    <citation type="submission" date="2014-04" db="EMBL/GenBank/DDBJ databases">
        <authorList>
            <consortium name="DOE Joint Genome Institute"/>
            <person name="Kuo A."/>
            <person name="Girlanda M."/>
            <person name="Perotto S."/>
            <person name="Kohler A."/>
            <person name="Nagy L.G."/>
            <person name="Floudas D."/>
            <person name="Copeland A."/>
            <person name="Barry K.W."/>
            <person name="Cichocki N."/>
            <person name="Veneault-Fourrey C."/>
            <person name="LaButti K."/>
            <person name="Lindquist E.A."/>
            <person name="Lipzen A."/>
            <person name="Lundell T."/>
            <person name="Morin E."/>
            <person name="Murat C."/>
            <person name="Sun H."/>
            <person name="Tunlid A."/>
            <person name="Henrissat B."/>
            <person name="Grigoriev I.V."/>
            <person name="Hibbett D.S."/>
            <person name="Martin F."/>
            <person name="Nordberg H.P."/>
            <person name="Cantor M.N."/>
            <person name="Hua S.X."/>
        </authorList>
    </citation>
    <scope>NUCLEOTIDE SEQUENCE [LARGE SCALE GENOMIC DNA]</scope>
    <source>
        <strain evidence="16 17">MUT 4182</strain>
    </source>
</reference>
<dbReference type="PROSITE" id="PS50089">
    <property type="entry name" value="ZF_RING_2"/>
    <property type="match status" value="1"/>
</dbReference>
<comment type="function">
    <text evidence="1 12">Involved in pre-mRNA splicing.</text>
</comment>
<dbReference type="InterPro" id="IPR000571">
    <property type="entry name" value="Znf_CCCH"/>
</dbReference>
<keyword evidence="9 12" id="KW-0238">DNA-binding</keyword>
<dbReference type="InterPro" id="IPR013083">
    <property type="entry name" value="Znf_RING/FYVE/PHD"/>
</dbReference>
<comment type="subunit">
    <text evidence="3 12">Associated with the spliceosome.</text>
</comment>
<dbReference type="InterPro" id="IPR017907">
    <property type="entry name" value="Znf_RING_CS"/>
</dbReference>
<dbReference type="PROSITE" id="PS50103">
    <property type="entry name" value="ZF_C3H1"/>
    <property type="match status" value="1"/>
</dbReference>
<name>A0A0C3MEZ3_9AGAM</name>
<evidence type="ECO:0000256" key="4">
    <source>
        <dbReference type="ARBA" id="ARBA00020647"/>
    </source>
</evidence>
<dbReference type="InterPro" id="IPR039971">
    <property type="entry name" value="CWC24-like"/>
</dbReference>
<feature type="region of interest" description="Disordered" evidence="13">
    <location>
        <begin position="133"/>
        <end position="160"/>
    </location>
</feature>
<dbReference type="PROSITE" id="PS00518">
    <property type="entry name" value="ZF_RING_1"/>
    <property type="match status" value="1"/>
</dbReference>
<feature type="zinc finger region" description="C3H1-type" evidence="11">
    <location>
        <begin position="196"/>
        <end position="224"/>
    </location>
</feature>
<dbReference type="SUPFAM" id="SSF57850">
    <property type="entry name" value="RING/U-box"/>
    <property type="match status" value="1"/>
</dbReference>
<keyword evidence="5 11" id="KW-0479">Metal-binding</keyword>
<feature type="region of interest" description="Disordered" evidence="13">
    <location>
        <begin position="1"/>
        <end position="53"/>
    </location>
</feature>
<evidence type="ECO:0000256" key="10">
    <source>
        <dbReference type="ARBA" id="ARBA00023187"/>
    </source>
</evidence>
<dbReference type="HOGENOM" id="CLU_050460_1_1_1"/>
<dbReference type="SMART" id="SM00356">
    <property type="entry name" value="ZnF_C3H1"/>
    <property type="match status" value="1"/>
</dbReference>
<dbReference type="Pfam" id="PF00642">
    <property type="entry name" value="zf-CCCH"/>
    <property type="match status" value="1"/>
</dbReference>
<evidence type="ECO:0000256" key="11">
    <source>
        <dbReference type="PROSITE-ProRule" id="PRU00723"/>
    </source>
</evidence>
<comment type="similarity">
    <text evidence="2 12">Belongs to the CWC24 family.</text>
</comment>
<evidence type="ECO:0000256" key="6">
    <source>
        <dbReference type="ARBA" id="ARBA00022728"/>
    </source>
</evidence>
<evidence type="ECO:0000256" key="7">
    <source>
        <dbReference type="ARBA" id="ARBA00022771"/>
    </source>
</evidence>
<dbReference type="GO" id="GO:0006397">
    <property type="term" value="P:mRNA processing"/>
    <property type="evidence" value="ECO:0007669"/>
    <property type="project" value="UniProtKB-KW"/>
</dbReference>
<evidence type="ECO:0000259" key="14">
    <source>
        <dbReference type="PROSITE" id="PS50089"/>
    </source>
</evidence>
<feature type="compositionally biased region" description="Acidic residues" evidence="13">
    <location>
        <begin position="330"/>
        <end position="342"/>
    </location>
</feature>
<accession>A0A0C3MEZ3</accession>
<evidence type="ECO:0000256" key="2">
    <source>
        <dbReference type="ARBA" id="ARBA00009161"/>
    </source>
</evidence>
<keyword evidence="12" id="KW-0539">Nucleus</keyword>
<evidence type="ECO:0000256" key="8">
    <source>
        <dbReference type="ARBA" id="ARBA00022833"/>
    </source>
</evidence>
<dbReference type="STRING" id="1051891.A0A0C3MEZ3"/>
<evidence type="ECO:0000256" key="1">
    <source>
        <dbReference type="ARBA" id="ARBA00003777"/>
    </source>
</evidence>
<organism evidence="16 17">
    <name type="scientific">Tulasnella calospora MUT 4182</name>
    <dbReference type="NCBI Taxonomy" id="1051891"/>
    <lineage>
        <taxon>Eukaryota</taxon>
        <taxon>Fungi</taxon>
        <taxon>Dikarya</taxon>
        <taxon>Basidiomycota</taxon>
        <taxon>Agaricomycotina</taxon>
        <taxon>Agaricomycetes</taxon>
        <taxon>Cantharellales</taxon>
        <taxon>Tulasnellaceae</taxon>
        <taxon>Tulasnella</taxon>
    </lineage>
</organism>
<evidence type="ECO:0000313" key="17">
    <source>
        <dbReference type="Proteomes" id="UP000054248"/>
    </source>
</evidence>
<comment type="subcellular location">
    <subcellularLocation>
        <location evidence="12">Nucleus</location>
    </subcellularLocation>
</comment>
<evidence type="ECO:0000259" key="15">
    <source>
        <dbReference type="PROSITE" id="PS50103"/>
    </source>
</evidence>
<feature type="compositionally biased region" description="Basic and acidic residues" evidence="13">
    <location>
        <begin position="317"/>
        <end position="329"/>
    </location>
</feature>
<dbReference type="PANTHER" id="PTHR12930">
    <property type="entry name" value="ZINC FINGER PROTEIN 183"/>
    <property type="match status" value="1"/>
</dbReference>
<dbReference type="SMART" id="SM00184">
    <property type="entry name" value="RING"/>
    <property type="match status" value="1"/>
</dbReference>
<keyword evidence="6 12" id="KW-0747">Spliceosome</keyword>
<dbReference type="Proteomes" id="UP000054248">
    <property type="component" value="Unassembled WGS sequence"/>
</dbReference>
<feature type="domain" description="RING-type" evidence="14">
    <location>
        <begin position="262"/>
        <end position="299"/>
    </location>
</feature>
<dbReference type="Gene3D" id="3.30.40.10">
    <property type="entry name" value="Zinc/RING finger domain, C3HC4 (zinc finger)"/>
    <property type="match status" value="1"/>
</dbReference>
<evidence type="ECO:0000256" key="13">
    <source>
        <dbReference type="SAM" id="MobiDB-lite"/>
    </source>
</evidence>
<gene>
    <name evidence="16" type="ORF">M407DRAFT_112487</name>
</gene>
<keyword evidence="8 11" id="KW-0862">Zinc</keyword>
<keyword evidence="12" id="KW-0507">mRNA processing</keyword>
<dbReference type="FunFam" id="3.30.40.10:FF:000045">
    <property type="entry name" value="RING finger protein 113A"/>
    <property type="match status" value="1"/>
</dbReference>
<feature type="compositionally biased region" description="Low complexity" evidence="13">
    <location>
        <begin position="31"/>
        <end position="50"/>
    </location>
</feature>
<dbReference type="CDD" id="cd16539">
    <property type="entry name" value="RING-HC_RNF113A_B"/>
    <property type="match status" value="1"/>
</dbReference>